<proteinExistence type="predicted"/>
<name>A7SHD9_NEMVE</name>
<accession>A7SHD9</accession>
<reference evidence="2 3" key="1">
    <citation type="journal article" date="2007" name="Science">
        <title>Sea anemone genome reveals ancestral eumetazoan gene repertoire and genomic organization.</title>
        <authorList>
            <person name="Putnam N.H."/>
            <person name="Srivastava M."/>
            <person name="Hellsten U."/>
            <person name="Dirks B."/>
            <person name="Chapman J."/>
            <person name="Salamov A."/>
            <person name="Terry A."/>
            <person name="Shapiro H."/>
            <person name="Lindquist E."/>
            <person name="Kapitonov V.V."/>
            <person name="Jurka J."/>
            <person name="Genikhovich G."/>
            <person name="Grigoriev I.V."/>
            <person name="Lucas S.M."/>
            <person name="Steele R.E."/>
            <person name="Finnerty J.R."/>
            <person name="Technau U."/>
            <person name="Martindale M.Q."/>
            <person name="Rokhsar D.S."/>
        </authorList>
    </citation>
    <scope>NUCLEOTIDE SEQUENCE [LARGE SCALE GENOMIC DNA]</scope>
    <source>
        <strain evidence="3">CH2 X CH6</strain>
    </source>
</reference>
<evidence type="ECO:0000313" key="3">
    <source>
        <dbReference type="Proteomes" id="UP000001593"/>
    </source>
</evidence>
<evidence type="ECO:0000256" key="1">
    <source>
        <dbReference type="SAM" id="MobiDB-lite"/>
    </source>
</evidence>
<organism evidence="2 3">
    <name type="scientific">Nematostella vectensis</name>
    <name type="common">Starlet sea anemone</name>
    <dbReference type="NCBI Taxonomy" id="45351"/>
    <lineage>
        <taxon>Eukaryota</taxon>
        <taxon>Metazoa</taxon>
        <taxon>Cnidaria</taxon>
        <taxon>Anthozoa</taxon>
        <taxon>Hexacorallia</taxon>
        <taxon>Actiniaria</taxon>
        <taxon>Edwardsiidae</taxon>
        <taxon>Nematostella</taxon>
    </lineage>
</organism>
<dbReference type="KEGG" id="nve:5508353"/>
<dbReference type="EMBL" id="DS469659">
    <property type="protein sequence ID" value="EDO36875.1"/>
    <property type="molecule type" value="Genomic_DNA"/>
</dbReference>
<dbReference type="InParanoid" id="A7SHD9"/>
<dbReference type="Proteomes" id="UP000001593">
    <property type="component" value="Unassembled WGS sequence"/>
</dbReference>
<dbReference type="HOGENOM" id="CLU_695032_0_0_1"/>
<gene>
    <name evidence="2" type="ORF">NEMVEDRAFT_v1g245283</name>
</gene>
<dbReference type="OrthoDB" id="5980423at2759"/>
<keyword evidence="3" id="KW-1185">Reference proteome</keyword>
<dbReference type="AlphaFoldDB" id="A7SHD9"/>
<dbReference type="OMA" id="HEDIDEM"/>
<protein>
    <submittedName>
        <fullName evidence="2">Uncharacterized protein</fullName>
    </submittedName>
</protein>
<evidence type="ECO:0000313" key="2">
    <source>
        <dbReference type="EMBL" id="EDO36875.1"/>
    </source>
</evidence>
<feature type="region of interest" description="Disordered" evidence="1">
    <location>
        <begin position="1"/>
        <end position="27"/>
    </location>
</feature>
<sequence length="397" mass="44903">MGHSASIAKKYQAPKQHVDDTNDEVDSLATVSSFRPTSPDAHNDARQFILTPPQQPHRLKTQNHYGYPVYGSLPLGYRTHSLGNRSAYSNTALGYPHSGVYPYATIGSTPFRSMHEVRHYLAEHPDLLSGKRVKNGYKNHPFHDIEEQQKQIKTKQKVYLGLLDPPVVYGYGVDREKEKQLKVKQKLYLQLVTPTVNNIEYYMPGKHPRVPLRNEEMVVVRKDDSIKNLPQEKSRTPLPVIRGKQAVLPEIAIKSSLKQPPQQMQVRREPANGGSINGISQINALQSITPQGAIPRRRVNEYTEMNTPGLARSGKSQKQRKHEDIDEMEVIRKYNSLGKSSAKPEPSDDVVFTYDVEELGLKKKTASRENAAPLYLKKSLAYNPRQNGNRDILSDPL</sequence>